<organism evidence="2 3">
    <name type="scientific">Couchioplanes caeruleus subsp. caeruleus</name>
    <dbReference type="NCBI Taxonomy" id="56427"/>
    <lineage>
        <taxon>Bacteria</taxon>
        <taxon>Bacillati</taxon>
        <taxon>Actinomycetota</taxon>
        <taxon>Actinomycetes</taxon>
        <taxon>Micromonosporales</taxon>
        <taxon>Micromonosporaceae</taxon>
        <taxon>Couchioplanes</taxon>
    </lineage>
</organism>
<proteinExistence type="predicted"/>
<dbReference type="SUPFAM" id="SSF56349">
    <property type="entry name" value="DNA breaking-rejoining enzymes"/>
    <property type="match status" value="1"/>
</dbReference>
<reference evidence="2 3" key="1">
    <citation type="submission" date="2016-09" db="EMBL/GenBank/DDBJ databases">
        <title>Couchioplanes caeruleus draft genome sequence.</title>
        <authorList>
            <person name="Sheehan J."/>
            <person name="Caffrey P."/>
        </authorList>
    </citation>
    <scope>NUCLEOTIDE SEQUENCE [LARGE SCALE GENOMIC DNA]</scope>
    <source>
        <strain evidence="2 3">DSM 43634</strain>
    </source>
</reference>
<sequence length="503" mass="55924">MPGVPALAQPRPPIGQCPSCGTISTLHPLTGRCRLCRRRDRARRRWEAGDTRDTRRAEAVYGGQQLFLDGMEHKLALAMKGSRHRSRLRPTQPRSTTPPRPGPIRPLPYRQLVLFDATRELVRDGRYVELPPPPVSRLAEALEAAAIEYGPRHGWTDSLIGTARRGLRVLLALQDTPGAPIRASEAAVLSQLSRRALTVTPVLAVLASVGMLDDDRVPAIVPWFNQCASGLPHRMARELTEWFTAMREGSSRAPRLHVRTDRTVRNHLTVALPFLKTWAAAGHDSLREITKDQVYAAAARARRPGQRKDIISAFRSIFRLLKARGLVFANPTTGLRGATIRGQTPLPLTVDELVTALDPAEPTRAALAALLIFHGIRPRQLRSLHLLDHRDGRLHVDGLVILLAPAVLQRLTTYLDFRCRRWPATANPHLFINVRTASRTSQATYVWVNKTLGIPASRFREDRILDEIHASGGDVRRAAELFGLTIPPLMRYLATLNHRGLGG</sequence>
<dbReference type="GO" id="GO:0003677">
    <property type="term" value="F:DNA binding"/>
    <property type="evidence" value="ECO:0007669"/>
    <property type="project" value="InterPro"/>
</dbReference>
<feature type="region of interest" description="Disordered" evidence="1">
    <location>
        <begin position="80"/>
        <end position="105"/>
    </location>
</feature>
<evidence type="ECO:0000313" key="3">
    <source>
        <dbReference type="Proteomes" id="UP000182486"/>
    </source>
</evidence>
<evidence type="ECO:0000256" key="1">
    <source>
        <dbReference type="SAM" id="MobiDB-lite"/>
    </source>
</evidence>
<name>A0A1K0GSK2_9ACTN</name>
<gene>
    <name evidence="2" type="ORF">BG844_04820</name>
</gene>
<dbReference type="Proteomes" id="UP000182486">
    <property type="component" value="Unassembled WGS sequence"/>
</dbReference>
<keyword evidence="3" id="KW-1185">Reference proteome</keyword>
<dbReference type="InterPro" id="IPR011010">
    <property type="entry name" value="DNA_brk_join_enz"/>
</dbReference>
<evidence type="ECO:0000313" key="2">
    <source>
        <dbReference type="EMBL" id="OJF15422.1"/>
    </source>
</evidence>
<feature type="compositionally biased region" description="Pro residues" evidence="1">
    <location>
        <begin position="96"/>
        <end position="105"/>
    </location>
</feature>
<accession>A0A1K0GSK2</accession>
<comment type="caution">
    <text evidence="2">The sequence shown here is derived from an EMBL/GenBank/DDBJ whole genome shotgun (WGS) entry which is preliminary data.</text>
</comment>
<dbReference type="AlphaFoldDB" id="A0A1K0GSK2"/>
<protein>
    <recommendedName>
        <fullName evidence="4">Core-binding (CB) domain-containing protein</fullName>
    </recommendedName>
</protein>
<dbReference type="EMBL" id="MEIA01000056">
    <property type="protein sequence ID" value="OJF15422.1"/>
    <property type="molecule type" value="Genomic_DNA"/>
</dbReference>
<evidence type="ECO:0008006" key="4">
    <source>
        <dbReference type="Google" id="ProtNLM"/>
    </source>
</evidence>